<gene>
    <name evidence="2" type="ORF">H9876_03570</name>
</gene>
<dbReference type="InterPro" id="IPR016979">
    <property type="entry name" value="DUF2129"/>
</dbReference>
<evidence type="ECO:0000313" key="2">
    <source>
        <dbReference type="EMBL" id="HIW70440.1"/>
    </source>
</evidence>
<name>A0A9D1U424_9LACO</name>
<evidence type="ECO:0000313" key="3">
    <source>
        <dbReference type="Proteomes" id="UP000886878"/>
    </source>
</evidence>
<organism evidence="2 3">
    <name type="scientific">Candidatus Limosilactobacillus merdipullorum</name>
    <dbReference type="NCBI Taxonomy" id="2838653"/>
    <lineage>
        <taxon>Bacteria</taxon>
        <taxon>Bacillati</taxon>
        <taxon>Bacillota</taxon>
        <taxon>Bacilli</taxon>
        <taxon>Lactobacillales</taxon>
        <taxon>Lactobacillaceae</taxon>
        <taxon>Limosilactobacillus</taxon>
    </lineage>
</organism>
<dbReference type="AlphaFoldDB" id="A0A9D1U424"/>
<dbReference type="Proteomes" id="UP000886878">
    <property type="component" value="Unassembled WGS sequence"/>
</dbReference>
<comment type="caution">
    <text evidence="2">The sequence shown here is derived from an EMBL/GenBank/DDBJ whole genome shotgun (WGS) entry which is preliminary data.</text>
</comment>
<proteinExistence type="predicted"/>
<evidence type="ECO:0000256" key="1">
    <source>
        <dbReference type="ARBA" id="ARBA00022490"/>
    </source>
</evidence>
<accession>A0A9D1U424</accession>
<protein>
    <submittedName>
        <fullName evidence="2">YlbG family protein</fullName>
    </submittedName>
</protein>
<reference evidence="2" key="1">
    <citation type="journal article" date="2021" name="PeerJ">
        <title>Extensive microbial diversity within the chicken gut microbiome revealed by metagenomics and culture.</title>
        <authorList>
            <person name="Gilroy R."/>
            <person name="Ravi A."/>
            <person name="Getino M."/>
            <person name="Pursley I."/>
            <person name="Horton D.L."/>
            <person name="Alikhan N.F."/>
            <person name="Baker D."/>
            <person name="Gharbi K."/>
            <person name="Hall N."/>
            <person name="Watson M."/>
            <person name="Adriaenssens E.M."/>
            <person name="Foster-Nyarko E."/>
            <person name="Jarju S."/>
            <person name="Secka A."/>
            <person name="Antonio M."/>
            <person name="Oren A."/>
            <person name="Chaudhuri R.R."/>
            <person name="La Ragione R."/>
            <person name="Hildebrand F."/>
            <person name="Pallen M.J."/>
        </authorList>
    </citation>
    <scope>NUCLEOTIDE SEQUENCE</scope>
    <source>
        <strain evidence="2">ChiHejej3B27-2180</strain>
    </source>
</reference>
<sequence length="96" mass="11457">MMTFEINPRRALAVYFRSRRAVRSIRHYGRLIYVSRRMHYAILYVDQARVDETTNKLLELRQVTAVKPSPRPEIDPQLTDLRSTMAFHQDEEDDFS</sequence>
<reference evidence="2" key="2">
    <citation type="submission" date="2021-04" db="EMBL/GenBank/DDBJ databases">
        <authorList>
            <person name="Gilroy R."/>
        </authorList>
    </citation>
    <scope>NUCLEOTIDE SEQUENCE</scope>
    <source>
        <strain evidence="2">ChiHejej3B27-2180</strain>
    </source>
</reference>
<keyword evidence="1" id="KW-0963">Cytoplasm</keyword>
<dbReference type="EMBL" id="DXGK01000070">
    <property type="protein sequence ID" value="HIW70440.1"/>
    <property type="molecule type" value="Genomic_DNA"/>
</dbReference>
<dbReference type="Pfam" id="PF09902">
    <property type="entry name" value="DUF2129"/>
    <property type="match status" value="1"/>
</dbReference>